<sequence>MQVKCAICDHVEELEDYSLEAKKLRNRRIHMYTCSPCYERIEYKTNQRHATGNFQLYRKKKQKNDLIS</sequence>
<organism evidence="1 2">
    <name type="scientific">Virgibacillus natechei</name>
    <dbReference type="NCBI Taxonomy" id="1216297"/>
    <lineage>
        <taxon>Bacteria</taxon>
        <taxon>Bacillati</taxon>
        <taxon>Bacillota</taxon>
        <taxon>Bacilli</taxon>
        <taxon>Bacillales</taxon>
        <taxon>Bacillaceae</taxon>
        <taxon>Virgibacillus</taxon>
    </lineage>
</organism>
<gene>
    <name evidence="1" type="ORF">J2Z83_000326</name>
</gene>
<dbReference type="RefSeq" id="WP_209461461.1">
    <property type="nucleotide sequence ID" value="NZ_CP110224.1"/>
</dbReference>
<accession>A0ABS4IBC4</accession>
<dbReference type="EMBL" id="JAGGKX010000001">
    <property type="protein sequence ID" value="MBP1968234.1"/>
    <property type="molecule type" value="Genomic_DNA"/>
</dbReference>
<dbReference type="InterPro" id="IPR019241">
    <property type="entry name" value="DUF2197"/>
</dbReference>
<name>A0ABS4IBC4_9BACI</name>
<dbReference type="Proteomes" id="UP001519345">
    <property type="component" value="Unassembled WGS sequence"/>
</dbReference>
<comment type="caution">
    <text evidence="1">The sequence shown here is derived from an EMBL/GenBank/DDBJ whole genome shotgun (WGS) entry which is preliminary data.</text>
</comment>
<dbReference type="Pfam" id="PF09963">
    <property type="entry name" value="DUF2197"/>
    <property type="match status" value="1"/>
</dbReference>
<reference evidence="1 2" key="1">
    <citation type="submission" date="2021-03" db="EMBL/GenBank/DDBJ databases">
        <title>Genomic Encyclopedia of Type Strains, Phase IV (KMG-IV): sequencing the most valuable type-strain genomes for metagenomic binning, comparative biology and taxonomic classification.</title>
        <authorList>
            <person name="Goeker M."/>
        </authorList>
    </citation>
    <scope>NUCLEOTIDE SEQUENCE [LARGE SCALE GENOMIC DNA]</scope>
    <source>
        <strain evidence="1 2">DSM 25609</strain>
    </source>
</reference>
<proteinExistence type="predicted"/>
<protein>
    <submittedName>
        <fullName evidence="1">Uncharacterized protein YlaI</fullName>
    </submittedName>
</protein>
<keyword evidence="2" id="KW-1185">Reference proteome</keyword>
<evidence type="ECO:0000313" key="1">
    <source>
        <dbReference type="EMBL" id="MBP1968234.1"/>
    </source>
</evidence>
<evidence type="ECO:0000313" key="2">
    <source>
        <dbReference type="Proteomes" id="UP001519345"/>
    </source>
</evidence>